<comment type="caution">
    <text evidence="1">The sequence shown here is derived from an EMBL/GenBank/DDBJ whole genome shotgun (WGS) entry which is preliminary data.</text>
</comment>
<keyword evidence="2" id="KW-1185">Reference proteome</keyword>
<evidence type="ECO:0000313" key="1">
    <source>
        <dbReference type="EMBL" id="GIX67624.1"/>
    </source>
</evidence>
<dbReference type="EMBL" id="BPLR01001890">
    <property type="protein sequence ID" value="GIX67624.1"/>
    <property type="molecule type" value="Genomic_DNA"/>
</dbReference>
<name>A0AAV4M6H3_CAEEX</name>
<organism evidence="1 2">
    <name type="scientific">Caerostris extrusa</name>
    <name type="common">Bark spider</name>
    <name type="synonym">Caerostris bankana</name>
    <dbReference type="NCBI Taxonomy" id="172846"/>
    <lineage>
        <taxon>Eukaryota</taxon>
        <taxon>Metazoa</taxon>
        <taxon>Ecdysozoa</taxon>
        <taxon>Arthropoda</taxon>
        <taxon>Chelicerata</taxon>
        <taxon>Arachnida</taxon>
        <taxon>Araneae</taxon>
        <taxon>Araneomorphae</taxon>
        <taxon>Entelegynae</taxon>
        <taxon>Araneoidea</taxon>
        <taxon>Araneidae</taxon>
        <taxon>Caerostris</taxon>
    </lineage>
</organism>
<dbReference type="AlphaFoldDB" id="A0AAV4M6H3"/>
<accession>A0AAV4M6H3</accession>
<reference evidence="1 2" key="1">
    <citation type="submission" date="2021-06" db="EMBL/GenBank/DDBJ databases">
        <title>Caerostris extrusa draft genome.</title>
        <authorList>
            <person name="Kono N."/>
            <person name="Arakawa K."/>
        </authorList>
    </citation>
    <scope>NUCLEOTIDE SEQUENCE [LARGE SCALE GENOMIC DNA]</scope>
</reference>
<proteinExistence type="predicted"/>
<dbReference type="Proteomes" id="UP001054945">
    <property type="component" value="Unassembled WGS sequence"/>
</dbReference>
<sequence length="76" mass="8321">MVQVSKEIIQLKGYRSSNTLQVQERKNVGKHHNWGDKTSESFGACGVGARDETSTLQTSEPWVPLAAQSQSGVLAY</sequence>
<gene>
    <name evidence="1" type="ORF">CEXT_364411</name>
</gene>
<evidence type="ECO:0000313" key="2">
    <source>
        <dbReference type="Proteomes" id="UP001054945"/>
    </source>
</evidence>
<protein>
    <submittedName>
        <fullName evidence="1">Uncharacterized protein</fullName>
    </submittedName>
</protein>